<reference evidence="3" key="1">
    <citation type="submission" date="2016-05" db="EMBL/GenBank/DDBJ databases">
        <title>Comparative genomics of biotechnologically important yeasts.</title>
        <authorList>
            <consortium name="DOE Joint Genome Institute"/>
            <person name="Riley R."/>
            <person name="Haridas S."/>
            <person name="Wolfe K.H."/>
            <person name="Lopes M.R."/>
            <person name="Hittinger C.T."/>
            <person name="Goker M."/>
            <person name="Salamov A."/>
            <person name="Wisecaver J."/>
            <person name="Long T.M."/>
            <person name="Aerts A.L."/>
            <person name="Barry K."/>
            <person name="Choi C."/>
            <person name="Clum A."/>
            <person name="Coughlan A.Y."/>
            <person name="Deshpande S."/>
            <person name="Douglass A.P."/>
            <person name="Hanson S.J."/>
            <person name="Klenk H.-P."/>
            <person name="Labutti K."/>
            <person name="Lapidus A."/>
            <person name="Lindquist E."/>
            <person name="Lipzen A."/>
            <person name="Meier-Kolthoff J.P."/>
            <person name="Ohm R.A."/>
            <person name="Otillar R.P."/>
            <person name="Pangilinan J."/>
            <person name="Peng Y."/>
            <person name="Rokas A."/>
            <person name="Rosa C.A."/>
            <person name="Scheuner C."/>
            <person name="Sibirny A.A."/>
            <person name="Slot J.C."/>
            <person name="Stielow J.B."/>
            <person name="Sun H."/>
            <person name="Kurtzman C.P."/>
            <person name="Blackwell M."/>
            <person name="Grigoriev I.V."/>
            <person name="Jeffries T.W."/>
        </authorList>
    </citation>
    <scope>NUCLEOTIDE SEQUENCE [LARGE SCALE GENOMIC DNA]</scope>
    <source>
        <strain evidence="3">NRRL Y-1933</strain>
    </source>
</reference>
<gene>
    <name evidence="2" type="ORF">HYPBUDRAFT_166071</name>
</gene>
<proteinExistence type="predicted"/>
<evidence type="ECO:0000256" key="1">
    <source>
        <dbReference type="SAM" id="MobiDB-lite"/>
    </source>
</evidence>
<dbReference type="RefSeq" id="XP_020076656.1">
    <property type="nucleotide sequence ID" value="XM_020222724.1"/>
</dbReference>
<organism evidence="2 3">
    <name type="scientific">Hyphopichia burtonii NRRL Y-1933</name>
    <dbReference type="NCBI Taxonomy" id="984485"/>
    <lineage>
        <taxon>Eukaryota</taxon>
        <taxon>Fungi</taxon>
        <taxon>Dikarya</taxon>
        <taxon>Ascomycota</taxon>
        <taxon>Saccharomycotina</taxon>
        <taxon>Pichiomycetes</taxon>
        <taxon>Debaryomycetaceae</taxon>
        <taxon>Hyphopichia</taxon>
    </lineage>
</organism>
<dbReference type="GeneID" id="30997273"/>
<dbReference type="EMBL" id="KV454540">
    <property type="protein sequence ID" value="ODV67589.1"/>
    <property type="molecule type" value="Genomic_DNA"/>
</dbReference>
<evidence type="ECO:0000313" key="3">
    <source>
        <dbReference type="Proteomes" id="UP000095085"/>
    </source>
</evidence>
<dbReference type="AlphaFoldDB" id="A0A1E4RJZ1"/>
<sequence>MGFILTGKLVQRSSNPKKENNKPRSNWLKPNGPLPASLRVSQRKRMELMQLQKNESTTASNESILQKQNDKSLSILERFPKEILERIFIYAGKDNNLPLLNKNLNSDLNYNFRHVLKKWGEIGTKIPNLNFLISFLKYNFVYDVIKGIDFDCYRSQLKEMESYVYECNDHELKERYQFFRELLDNSEKSPYAIDLAAFNYKFMHSSIIDLNKENRFYSTVLSKKDIEKENIRLDYSFKKHLKNIEYLVAKDKLANYEFDQTSEESIEHRIFLQNQVKSLEEEHELLAKTSAEYDGDINDHICLPSYFFKNYSKMKSDIVINLLTKENFWIPNGGEVLEQYLENHPKIFLNNYKVFMERAIGNFEVKNLALLFSKVNDRMKDFNIKKWPTKIEGEHGKSHQVEMKRWFSVLKYYINEFYQLPNFSNDSELWKSLKDKSPFLLDFLLQFRDPPGDLMWEHSNNEYND</sequence>
<evidence type="ECO:0000313" key="2">
    <source>
        <dbReference type="EMBL" id="ODV67589.1"/>
    </source>
</evidence>
<name>A0A1E4RJZ1_9ASCO</name>
<feature type="region of interest" description="Disordered" evidence="1">
    <location>
        <begin position="11"/>
        <end position="36"/>
    </location>
</feature>
<accession>A0A1E4RJZ1</accession>
<dbReference type="Proteomes" id="UP000095085">
    <property type="component" value="Unassembled WGS sequence"/>
</dbReference>
<keyword evidence="3" id="KW-1185">Reference proteome</keyword>
<protein>
    <submittedName>
        <fullName evidence="2">Uncharacterized protein</fullName>
    </submittedName>
</protein>